<evidence type="ECO:0000256" key="4">
    <source>
        <dbReference type="ARBA" id="ARBA00022741"/>
    </source>
</evidence>
<evidence type="ECO:0000259" key="12">
    <source>
        <dbReference type="Pfam" id="PF01225"/>
    </source>
</evidence>
<dbReference type="HAMAP" id="MF_02019">
    <property type="entry name" value="MurF"/>
    <property type="match status" value="1"/>
</dbReference>
<keyword evidence="8 10" id="KW-0131">Cell cycle</keyword>
<organism evidence="15">
    <name type="scientific">Sediminibacterium sp. KACHI17</name>
    <dbReference type="NCBI Taxonomy" id="1751071"/>
    <lineage>
        <taxon>Bacteria</taxon>
        <taxon>Pseudomonadati</taxon>
        <taxon>Bacteroidota</taxon>
        <taxon>Chitinophagia</taxon>
        <taxon>Chitinophagales</taxon>
        <taxon>Chitinophagaceae</taxon>
        <taxon>Sediminibacterium</taxon>
    </lineage>
</organism>
<evidence type="ECO:0000259" key="14">
    <source>
        <dbReference type="Pfam" id="PF08245"/>
    </source>
</evidence>
<dbReference type="GO" id="GO:0071555">
    <property type="term" value="P:cell wall organization"/>
    <property type="evidence" value="ECO:0007669"/>
    <property type="project" value="UniProtKB-KW"/>
</dbReference>
<evidence type="ECO:0000256" key="2">
    <source>
        <dbReference type="ARBA" id="ARBA00022598"/>
    </source>
</evidence>
<dbReference type="InterPro" id="IPR036615">
    <property type="entry name" value="Mur_ligase_C_dom_sf"/>
</dbReference>
<proteinExistence type="inferred from homology"/>
<gene>
    <name evidence="10" type="primary">murF</name>
    <name evidence="15" type="ORF">KACHI17_12870</name>
</gene>
<dbReference type="NCBIfam" id="TIGR01143">
    <property type="entry name" value="murF"/>
    <property type="match status" value="1"/>
</dbReference>
<comment type="similarity">
    <text evidence="10">Belongs to the MurCDEF family. MurF subfamily.</text>
</comment>
<keyword evidence="5 10" id="KW-0067">ATP-binding</keyword>
<dbReference type="SUPFAM" id="SSF53244">
    <property type="entry name" value="MurD-like peptide ligases, peptide-binding domain"/>
    <property type="match status" value="1"/>
</dbReference>
<dbReference type="InterPro" id="IPR035911">
    <property type="entry name" value="MurE/MurF_N"/>
</dbReference>
<dbReference type="GO" id="GO:0009252">
    <property type="term" value="P:peptidoglycan biosynthetic process"/>
    <property type="evidence" value="ECO:0007669"/>
    <property type="project" value="UniProtKB-UniRule"/>
</dbReference>
<dbReference type="GO" id="GO:0047480">
    <property type="term" value="F:UDP-N-acetylmuramoyl-tripeptide-D-alanyl-D-alanine ligase activity"/>
    <property type="evidence" value="ECO:0007669"/>
    <property type="project" value="UniProtKB-UniRule"/>
</dbReference>
<dbReference type="GO" id="GO:0051301">
    <property type="term" value="P:cell division"/>
    <property type="evidence" value="ECO:0007669"/>
    <property type="project" value="UniProtKB-KW"/>
</dbReference>
<dbReference type="InterPro" id="IPR013221">
    <property type="entry name" value="Mur_ligase_cen"/>
</dbReference>
<comment type="catalytic activity">
    <reaction evidence="10 11">
        <text>D-alanyl-D-alanine + UDP-N-acetyl-alpha-D-muramoyl-L-alanyl-gamma-D-glutamyl-meso-2,6-diaminopimelate + ATP = UDP-N-acetyl-alpha-D-muramoyl-L-alanyl-gamma-D-glutamyl-meso-2,6-diaminopimeloyl-D-alanyl-D-alanine + ADP + phosphate + H(+)</text>
        <dbReference type="Rhea" id="RHEA:28374"/>
        <dbReference type="ChEBI" id="CHEBI:15378"/>
        <dbReference type="ChEBI" id="CHEBI:30616"/>
        <dbReference type="ChEBI" id="CHEBI:43474"/>
        <dbReference type="ChEBI" id="CHEBI:57822"/>
        <dbReference type="ChEBI" id="CHEBI:61386"/>
        <dbReference type="ChEBI" id="CHEBI:83905"/>
        <dbReference type="ChEBI" id="CHEBI:456216"/>
        <dbReference type="EC" id="6.3.2.10"/>
    </reaction>
</comment>
<dbReference type="RefSeq" id="WP_353550687.1">
    <property type="nucleotide sequence ID" value="NZ_AP029612.1"/>
</dbReference>
<dbReference type="Gene3D" id="3.40.1390.10">
    <property type="entry name" value="MurE/MurF, N-terminal domain"/>
    <property type="match status" value="1"/>
</dbReference>
<dbReference type="Pfam" id="PF02875">
    <property type="entry name" value="Mur_ligase_C"/>
    <property type="match status" value="1"/>
</dbReference>
<keyword evidence="2 10" id="KW-0436">Ligase</keyword>
<dbReference type="PANTHER" id="PTHR43024">
    <property type="entry name" value="UDP-N-ACETYLMURAMOYL-TRIPEPTIDE--D-ALANYL-D-ALANINE LIGASE"/>
    <property type="match status" value="1"/>
</dbReference>
<evidence type="ECO:0000256" key="10">
    <source>
        <dbReference type="HAMAP-Rule" id="MF_02019"/>
    </source>
</evidence>
<feature type="domain" description="Mur ligase C-terminal" evidence="13">
    <location>
        <begin position="302"/>
        <end position="416"/>
    </location>
</feature>
<dbReference type="Gene3D" id="3.40.1190.10">
    <property type="entry name" value="Mur-like, catalytic domain"/>
    <property type="match status" value="1"/>
</dbReference>
<dbReference type="Pfam" id="PF08245">
    <property type="entry name" value="Mur_ligase_M"/>
    <property type="match status" value="1"/>
</dbReference>
<dbReference type="InterPro" id="IPR005863">
    <property type="entry name" value="UDP-N-AcMur_synth"/>
</dbReference>
<keyword evidence="9 10" id="KW-0961">Cell wall biogenesis/degradation</keyword>
<evidence type="ECO:0000256" key="9">
    <source>
        <dbReference type="ARBA" id="ARBA00023316"/>
    </source>
</evidence>
<dbReference type="SUPFAM" id="SSF53623">
    <property type="entry name" value="MurD-like peptide ligases, catalytic domain"/>
    <property type="match status" value="1"/>
</dbReference>
<evidence type="ECO:0000256" key="11">
    <source>
        <dbReference type="RuleBase" id="RU004136"/>
    </source>
</evidence>
<dbReference type="GO" id="GO:0008360">
    <property type="term" value="P:regulation of cell shape"/>
    <property type="evidence" value="ECO:0007669"/>
    <property type="project" value="UniProtKB-KW"/>
</dbReference>
<accession>A0AAT9GIB4</accession>
<comment type="subcellular location">
    <subcellularLocation>
        <location evidence="10 11">Cytoplasm</location>
    </subcellularLocation>
</comment>
<keyword evidence="7 10" id="KW-0573">Peptidoglycan synthesis</keyword>
<comment type="pathway">
    <text evidence="10 11">Cell wall biogenesis; peptidoglycan biosynthesis.</text>
</comment>
<dbReference type="SUPFAM" id="SSF63418">
    <property type="entry name" value="MurE/MurF N-terminal domain"/>
    <property type="match status" value="1"/>
</dbReference>
<reference evidence="15" key="1">
    <citation type="submission" date="2024-02" db="EMBL/GenBank/DDBJ databases">
        <title>Sediminibacterium planktonica sp. nov. and Sediminibacterium longus sp. nov., isolated from surface lake and river water.</title>
        <authorList>
            <person name="Watanabe K."/>
            <person name="Takemine S."/>
            <person name="Ishii Y."/>
            <person name="Ogata Y."/>
            <person name="Shindo C."/>
            <person name="Suda W."/>
        </authorList>
    </citation>
    <scope>NUCLEOTIDE SEQUENCE</scope>
    <source>
        <strain evidence="15">KACHI17</strain>
    </source>
</reference>
<keyword evidence="4 10" id="KW-0547">Nucleotide-binding</keyword>
<keyword evidence="3 10" id="KW-0132">Cell division</keyword>
<dbReference type="PANTHER" id="PTHR43024:SF1">
    <property type="entry name" value="UDP-N-ACETYLMURAMOYL-TRIPEPTIDE--D-ALANYL-D-ALANINE LIGASE"/>
    <property type="match status" value="1"/>
</dbReference>
<dbReference type="Gene3D" id="3.90.190.20">
    <property type="entry name" value="Mur ligase, C-terminal domain"/>
    <property type="match status" value="1"/>
</dbReference>
<evidence type="ECO:0000313" key="15">
    <source>
        <dbReference type="EMBL" id="BFG70406.1"/>
    </source>
</evidence>
<feature type="binding site" evidence="10">
    <location>
        <begin position="97"/>
        <end position="103"/>
    </location>
    <ligand>
        <name>ATP</name>
        <dbReference type="ChEBI" id="CHEBI:30616"/>
    </ligand>
</feature>
<keyword evidence="1 10" id="KW-0963">Cytoplasm</keyword>
<evidence type="ECO:0000256" key="8">
    <source>
        <dbReference type="ARBA" id="ARBA00023306"/>
    </source>
</evidence>
<feature type="domain" description="Mur ligase central" evidence="14">
    <location>
        <begin position="95"/>
        <end position="278"/>
    </location>
</feature>
<dbReference type="GO" id="GO:0005524">
    <property type="term" value="F:ATP binding"/>
    <property type="evidence" value="ECO:0007669"/>
    <property type="project" value="UniProtKB-UniRule"/>
</dbReference>
<evidence type="ECO:0000256" key="6">
    <source>
        <dbReference type="ARBA" id="ARBA00022960"/>
    </source>
</evidence>
<dbReference type="GO" id="GO:0005737">
    <property type="term" value="C:cytoplasm"/>
    <property type="evidence" value="ECO:0007669"/>
    <property type="project" value="UniProtKB-SubCell"/>
</dbReference>
<evidence type="ECO:0000256" key="1">
    <source>
        <dbReference type="ARBA" id="ARBA00022490"/>
    </source>
</evidence>
<keyword evidence="6 10" id="KW-0133">Cell shape</keyword>
<dbReference type="InterPro" id="IPR000713">
    <property type="entry name" value="Mur_ligase_N"/>
</dbReference>
<dbReference type="InterPro" id="IPR051046">
    <property type="entry name" value="MurCDEF_CellWall_CoF430Synth"/>
</dbReference>
<dbReference type="EC" id="6.3.2.10" evidence="10 11"/>
<dbReference type="InterPro" id="IPR004101">
    <property type="entry name" value="Mur_ligase_C"/>
</dbReference>
<comment type="function">
    <text evidence="10 11">Involved in cell wall formation. Catalyzes the final step in the synthesis of UDP-N-acetylmuramoyl-pentapeptide, the precursor of murein.</text>
</comment>
<evidence type="ECO:0000259" key="13">
    <source>
        <dbReference type="Pfam" id="PF02875"/>
    </source>
</evidence>
<protein>
    <recommendedName>
        <fullName evidence="10 11">UDP-N-acetylmuramoyl-tripeptide--D-alanyl-D-alanine ligase</fullName>
        <ecNumber evidence="10 11">6.3.2.10</ecNumber>
    </recommendedName>
    <alternativeName>
        <fullName evidence="10">D-alanyl-D-alanine-adding enzyme</fullName>
    </alternativeName>
</protein>
<sequence>MTTPELYNIYLQNPSIQTDTRKLKQGDIFFALKGPNFNGNLFAAKALEAGAAYAVIDEVQDTKNERMILVPDTLQALQDLASYHRDQFKIPFIAITGSNGKTTTKELVSAVLAAHFKTYTTQGNLNNHIGVPLTILSIHKDAEMAVIEMGANHQKEIAGYCVYTKPTHGIITNCGKAHLEGFGGIEGVRKGKGELFDYIKAHNGAIFMYDDYDYLHTMSNGITQKQIYGTQNGTVTGQVKNSEPFLEVSITKGLEKKVISTQLVGDYNLPNVLCAIAIGKHFGVPEEKITTTIEQYTPSNSRSQMLEQGSNHIILDAYNANPTSMRAAIENFAKFPSTEKVLMLGGMMELGKESIQEHQQIVELIHQHAWKQVVLVGGDFAQVQHPYIYFPDATTAGKWYQEQAFQNTYFLIKGSRSMQMEKIIV</sequence>
<dbReference type="EMBL" id="AP029612">
    <property type="protein sequence ID" value="BFG70406.1"/>
    <property type="molecule type" value="Genomic_DNA"/>
</dbReference>
<dbReference type="AlphaFoldDB" id="A0AAT9GIB4"/>
<dbReference type="InterPro" id="IPR036565">
    <property type="entry name" value="Mur-like_cat_sf"/>
</dbReference>
<evidence type="ECO:0000256" key="5">
    <source>
        <dbReference type="ARBA" id="ARBA00022840"/>
    </source>
</evidence>
<feature type="domain" description="Mur ligase N-terminal catalytic" evidence="12">
    <location>
        <begin position="16"/>
        <end position="84"/>
    </location>
</feature>
<name>A0AAT9GIB4_9BACT</name>
<evidence type="ECO:0000256" key="7">
    <source>
        <dbReference type="ARBA" id="ARBA00022984"/>
    </source>
</evidence>
<evidence type="ECO:0000256" key="3">
    <source>
        <dbReference type="ARBA" id="ARBA00022618"/>
    </source>
</evidence>
<dbReference type="Pfam" id="PF01225">
    <property type="entry name" value="Mur_ligase"/>
    <property type="match status" value="1"/>
</dbReference>